<name>A0ABV9R4N4_9MICO</name>
<dbReference type="RefSeq" id="WP_204391495.1">
    <property type="nucleotide sequence ID" value="NZ_JAFBBW010000001.1"/>
</dbReference>
<evidence type="ECO:0000313" key="2">
    <source>
        <dbReference type="Proteomes" id="UP001595960"/>
    </source>
</evidence>
<dbReference type="EMBL" id="JBHSJC010000001">
    <property type="protein sequence ID" value="MFC4828412.1"/>
    <property type="molecule type" value="Genomic_DNA"/>
</dbReference>
<keyword evidence="2" id="KW-1185">Reference proteome</keyword>
<protein>
    <submittedName>
        <fullName evidence="1">Uncharacterized protein</fullName>
    </submittedName>
</protein>
<dbReference type="Proteomes" id="UP001595960">
    <property type="component" value="Unassembled WGS sequence"/>
</dbReference>
<proteinExistence type="predicted"/>
<comment type="caution">
    <text evidence="1">The sequence shown here is derived from an EMBL/GenBank/DDBJ whole genome shotgun (WGS) entry which is preliminary data.</text>
</comment>
<reference evidence="2" key="1">
    <citation type="journal article" date="2019" name="Int. J. Syst. Evol. Microbiol.">
        <title>The Global Catalogue of Microorganisms (GCM) 10K type strain sequencing project: providing services to taxonomists for standard genome sequencing and annotation.</title>
        <authorList>
            <consortium name="The Broad Institute Genomics Platform"/>
            <consortium name="The Broad Institute Genome Sequencing Center for Infectious Disease"/>
            <person name="Wu L."/>
            <person name="Ma J."/>
        </authorList>
    </citation>
    <scope>NUCLEOTIDE SEQUENCE [LARGE SCALE GENOMIC DNA]</scope>
    <source>
        <strain evidence="2">CGMCC 1.12192</strain>
    </source>
</reference>
<sequence>MPFRSLETIGAWLEEFAGLGYRFNGEFKVIQQDGAGGADTGLVLVRLTDASTVITIQPEVRDAIRWVATMEPRESAMVLDAPALLNVAGELAVASALCAFLEAKSLAYVAVDSA</sequence>
<evidence type="ECO:0000313" key="1">
    <source>
        <dbReference type="EMBL" id="MFC4828412.1"/>
    </source>
</evidence>
<gene>
    <name evidence="1" type="ORF">ACFPER_06405</name>
</gene>
<accession>A0ABV9R4N4</accession>
<organism evidence="1 2">
    <name type="scientific">Agromyces aurantiacus</name>
    <dbReference type="NCBI Taxonomy" id="165814"/>
    <lineage>
        <taxon>Bacteria</taxon>
        <taxon>Bacillati</taxon>
        <taxon>Actinomycetota</taxon>
        <taxon>Actinomycetes</taxon>
        <taxon>Micrococcales</taxon>
        <taxon>Microbacteriaceae</taxon>
        <taxon>Agromyces</taxon>
    </lineage>
</organism>